<sequence>MFCGSCGRKIKEQAKFCPYCGQPVRTETEQNATPFYKKDFGRGKFDFKASSRSLWEDLFPSGNPSMNWYQFLIWGYLFFVAFFEFITGIRYLISVLRMFMNRFFYGGIITVYFIYILYSFGVAVSAIYVRQRLIHYRTDAPKAFLVWSGVFTVGNILIIVISAALNVYGMTKTQAETLLMWIVGGCLMVLLNYLYFKKRKFMFVH</sequence>
<evidence type="ECO:0000313" key="4">
    <source>
        <dbReference type="Proteomes" id="UP000824169"/>
    </source>
</evidence>
<feature type="transmembrane region" description="Helical" evidence="1">
    <location>
        <begin position="71"/>
        <end position="93"/>
    </location>
</feature>
<dbReference type="AlphaFoldDB" id="A0A9D1T9Q4"/>
<keyword evidence="1" id="KW-0472">Membrane</keyword>
<evidence type="ECO:0000313" key="3">
    <source>
        <dbReference type="EMBL" id="HIV24640.1"/>
    </source>
</evidence>
<accession>A0A9D1T9Q4</accession>
<name>A0A9D1T9Q4_9FIRM</name>
<dbReference type="InterPro" id="IPR026870">
    <property type="entry name" value="Zinc_ribbon_dom"/>
</dbReference>
<feature type="transmembrane region" description="Helical" evidence="1">
    <location>
        <begin position="144"/>
        <end position="166"/>
    </location>
</feature>
<evidence type="ECO:0000259" key="2">
    <source>
        <dbReference type="Pfam" id="PF13240"/>
    </source>
</evidence>
<reference evidence="3" key="2">
    <citation type="journal article" date="2021" name="PeerJ">
        <title>Extensive microbial diversity within the chicken gut microbiome revealed by metagenomics and culture.</title>
        <authorList>
            <person name="Gilroy R."/>
            <person name="Ravi A."/>
            <person name="Getino M."/>
            <person name="Pursley I."/>
            <person name="Horton D.L."/>
            <person name="Alikhan N.F."/>
            <person name="Baker D."/>
            <person name="Gharbi K."/>
            <person name="Hall N."/>
            <person name="Watson M."/>
            <person name="Adriaenssens E.M."/>
            <person name="Foster-Nyarko E."/>
            <person name="Jarju S."/>
            <person name="Secka A."/>
            <person name="Antonio M."/>
            <person name="Oren A."/>
            <person name="Chaudhuri R.R."/>
            <person name="La Ragione R."/>
            <person name="Hildebrand F."/>
            <person name="Pallen M.J."/>
        </authorList>
    </citation>
    <scope>NUCLEOTIDE SEQUENCE</scope>
    <source>
        <strain evidence="3">CHK188-20938</strain>
    </source>
</reference>
<feature type="transmembrane region" description="Helical" evidence="1">
    <location>
        <begin position="105"/>
        <end position="129"/>
    </location>
</feature>
<dbReference type="Proteomes" id="UP000824169">
    <property type="component" value="Unassembled WGS sequence"/>
</dbReference>
<dbReference type="EMBL" id="DVOO01000009">
    <property type="protein sequence ID" value="HIV24640.1"/>
    <property type="molecule type" value="Genomic_DNA"/>
</dbReference>
<feature type="domain" description="Zinc-ribbon" evidence="2">
    <location>
        <begin position="2"/>
        <end position="24"/>
    </location>
</feature>
<comment type="caution">
    <text evidence="3">The sequence shown here is derived from an EMBL/GenBank/DDBJ whole genome shotgun (WGS) entry which is preliminary data.</text>
</comment>
<keyword evidence="1" id="KW-0812">Transmembrane</keyword>
<reference evidence="3" key="1">
    <citation type="submission" date="2020-10" db="EMBL/GenBank/DDBJ databases">
        <authorList>
            <person name="Gilroy R."/>
        </authorList>
    </citation>
    <scope>NUCLEOTIDE SEQUENCE</scope>
    <source>
        <strain evidence="3">CHK188-20938</strain>
    </source>
</reference>
<gene>
    <name evidence="3" type="ORF">IAB71_02445</name>
</gene>
<dbReference type="Pfam" id="PF13240">
    <property type="entry name" value="Zn_Ribbon_1"/>
    <property type="match status" value="1"/>
</dbReference>
<proteinExistence type="predicted"/>
<protein>
    <submittedName>
        <fullName evidence="3">Zinc ribbon domain-containing protein</fullName>
    </submittedName>
</protein>
<organism evidence="3 4">
    <name type="scientific">Candidatus Scatomonas pullistercoris</name>
    <dbReference type="NCBI Taxonomy" id="2840920"/>
    <lineage>
        <taxon>Bacteria</taxon>
        <taxon>Bacillati</taxon>
        <taxon>Bacillota</taxon>
        <taxon>Clostridia</taxon>
        <taxon>Lachnospirales</taxon>
        <taxon>Lachnospiraceae</taxon>
        <taxon>Lachnospiraceae incertae sedis</taxon>
        <taxon>Candidatus Scatomonas</taxon>
    </lineage>
</organism>
<feature type="transmembrane region" description="Helical" evidence="1">
    <location>
        <begin position="178"/>
        <end position="196"/>
    </location>
</feature>
<keyword evidence="1" id="KW-1133">Transmembrane helix</keyword>
<evidence type="ECO:0000256" key="1">
    <source>
        <dbReference type="SAM" id="Phobius"/>
    </source>
</evidence>